<gene>
    <name evidence="2" type="ORF">FRACYDRAFT_236745</name>
</gene>
<dbReference type="EMBL" id="KV784356">
    <property type="protein sequence ID" value="OEU18469.1"/>
    <property type="molecule type" value="Genomic_DNA"/>
</dbReference>
<dbReference type="InParanoid" id="A0A1E7FJV8"/>
<dbReference type="AlphaFoldDB" id="A0A1E7FJV8"/>
<feature type="compositionally biased region" description="Acidic residues" evidence="1">
    <location>
        <begin position="277"/>
        <end position="290"/>
    </location>
</feature>
<keyword evidence="3" id="KW-1185">Reference proteome</keyword>
<sequence length="393" mass="46530">MYTTISNNNNHSMRTKINKVLPVPIFRRSFVLCLLLLFSISSATDSFQQQRVSSRRSTSTTPSSIAAVGVYSGAITEQPYISSSPTDTTDSRRRSLWNILVPNRKHKRLEHIRNRRLQRKRRRRKALPLDNEEYQRRKAEWATRYATLDGLRETFGSNQNKFFGDLDIPTTRKLYKSLLPTAVCELVLDVDVRPEELAPLAFEARKAAKLYARERCHVPARWLANFYDGYRQYKKYGRFQIEGMSYDQVWDKYYQRSTLERNTRKQKKSNTRTQHNDDDEDEDDEYEYDDGWTEQDIVAQTCMKILESSCRTNPLIDQLTLRKRGRRKQNNKRNGKRRKRISSIKIHMNDNSDEECDLMDDDEERENLEKIASTLEEDVRKLLDPYNSNNYYQ</sequence>
<dbReference type="Proteomes" id="UP000095751">
    <property type="component" value="Unassembled WGS sequence"/>
</dbReference>
<feature type="compositionally biased region" description="Basic residues" evidence="1">
    <location>
        <begin position="321"/>
        <end position="342"/>
    </location>
</feature>
<reference evidence="2 3" key="1">
    <citation type="submission" date="2016-09" db="EMBL/GenBank/DDBJ databases">
        <title>Extensive genetic diversity and differential bi-allelic expression allows diatom success in the polar Southern Ocean.</title>
        <authorList>
            <consortium name="DOE Joint Genome Institute"/>
            <person name="Mock T."/>
            <person name="Otillar R.P."/>
            <person name="Strauss J."/>
            <person name="Dupont C."/>
            <person name="Frickenhaus S."/>
            <person name="Maumus F."/>
            <person name="Mcmullan M."/>
            <person name="Sanges R."/>
            <person name="Schmutz J."/>
            <person name="Toseland A."/>
            <person name="Valas R."/>
            <person name="Veluchamy A."/>
            <person name="Ward B.J."/>
            <person name="Allen A."/>
            <person name="Barry K."/>
            <person name="Falciatore A."/>
            <person name="Ferrante M."/>
            <person name="Fortunato A.E."/>
            <person name="Gloeckner G."/>
            <person name="Gruber A."/>
            <person name="Hipkin R."/>
            <person name="Janech M."/>
            <person name="Kroth P."/>
            <person name="Leese F."/>
            <person name="Lindquist E."/>
            <person name="Lyon B.R."/>
            <person name="Martin J."/>
            <person name="Mayer C."/>
            <person name="Parker M."/>
            <person name="Quesneville H."/>
            <person name="Raymond J."/>
            <person name="Uhlig C."/>
            <person name="Valentin K.U."/>
            <person name="Worden A.Z."/>
            <person name="Armbrust E.V."/>
            <person name="Bowler C."/>
            <person name="Green B."/>
            <person name="Moulton V."/>
            <person name="Van Oosterhout C."/>
            <person name="Grigoriev I."/>
        </authorList>
    </citation>
    <scope>NUCLEOTIDE SEQUENCE [LARGE SCALE GENOMIC DNA]</scope>
    <source>
        <strain evidence="2 3">CCMP1102</strain>
    </source>
</reference>
<evidence type="ECO:0000256" key="1">
    <source>
        <dbReference type="SAM" id="MobiDB-lite"/>
    </source>
</evidence>
<dbReference type="KEGG" id="fcy:FRACYDRAFT_236745"/>
<evidence type="ECO:0000313" key="2">
    <source>
        <dbReference type="EMBL" id="OEU18469.1"/>
    </source>
</evidence>
<proteinExistence type="predicted"/>
<protein>
    <submittedName>
        <fullName evidence="2">Uncharacterized protein</fullName>
    </submittedName>
</protein>
<feature type="region of interest" description="Disordered" evidence="1">
    <location>
        <begin position="261"/>
        <end position="290"/>
    </location>
</feature>
<organism evidence="2 3">
    <name type="scientific">Fragilariopsis cylindrus CCMP1102</name>
    <dbReference type="NCBI Taxonomy" id="635003"/>
    <lineage>
        <taxon>Eukaryota</taxon>
        <taxon>Sar</taxon>
        <taxon>Stramenopiles</taxon>
        <taxon>Ochrophyta</taxon>
        <taxon>Bacillariophyta</taxon>
        <taxon>Bacillariophyceae</taxon>
        <taxon>Bacillariophycidae</taxon>
        <taxon>Bacillariales</taxon>
        <taxon>Bacillariaceae</taxon>
        <taxon>Fragilariopsis</taxon>
    </lineage>
</organism>
<feature type="region of interest" description="Disordered" evidence="1">
    <location>
        <begin position="320"/>
        <end position="342"/>
    </location>
</feature>
<name>A0A1E7FJV8_9STRA</name>
<evidence type="ECO:0000313" key="3">
    <source>
        <dbReference type="Proteomes" id="UP000095751"/>
    </source>
</evidence>
<dbReference type="OrthoDB" id="205763at2759"/>
<accession>A0A1E7FJV8</accession>